<organism evidence="5">
    <name type="scientific">Tetraodon nigroviridis</name>
    <name type="common">Spotted green pufferfish</name>
    <name type="synonym">Chelonodon nigroviridis</name>
    <dbReference type="NCBI Taxonomy" id="99883"/>
    <lineage>
        <taxon>Eukaryota</taxon>
        <taxon>Metazoa</taxon>
        <taxon>Chordata</taxon>
        <taxon>Craniata</taxon>
        <taxon>Vertebrata</taxon>
        <taxon>Euteleostomi</taxon>
        <taxon>Actinopterygii</taxon>
        <taxon>Neopterygii</taxon>
        <taxon>Teleostei</taxon>
        <taxon>Neoteleostei</taxon>
        <taxon>Acanthomorphata</taxon>
        <taxon>Eupercaria</taxon>
        <taxon>Tetraodontiformes</taxon>
        <taxon>Tetradontoidea</taxon>
        <taxon>Tetraodontidae</taxon>
        <taxon>Tetraodon</taxon>
    </lineage>
</organism>
<evidence type="ECO:0000256" key="3">
    <source>
        <dbReference type="ARBA" id="ARBA00023242"/>
    </source>
</evidence>
<reference evidence="5" key="2">
    <citation type="submission" date="2004-02" db="EMBL/GenBank/DDBJ databases">
        <authorList>
            <consortium name="Genoscope"/>
            <consortium name="Whitehead Institute Centre for Genome Research"/>
        </authorList>
    </citation>
    <scope>NUCLEOTIDE SEQUENCE</scope>
</reference>
<dbReference type="InterPro" id="IPR007015">
    <property type="entry name" value="DNA_pol_V/MYBBP1A"/>
</dbReference>
<comment type="subcellular location">
    <subcellularLocation>
        <location evidence="1">Nucleus</location>
    </subcellularLocation>
</comment>
<feature type="region of interest" description="Disordered" evidence="4">
    <location>
        <begin position="1152"/>
        <end position="1377"/>
    </location>
</feature>
<dbReference type="EMBL" id="CAAE01014536">
    <property type="protein sequence ID" value="CAF97320.1"/>
    <property type="molecule type" value="Genomic_DNA"/>
</dbReference>
<evidence type="ECO:0000256" key="4">
    <source>
        <dbReference type="SAM" id="MobiDB-lite"/>
    </source>
</evidence>
<dbReference type="OrthoDB" id="342531at2759"/>
<evidence type="ECO:0000313" key="5">
    <source>
        <dbReference type="EMBL" id="CAF97320.1"/>
    </source>
</evidence>
<dbReference type="Pfam" id="PF04931">
    <property type="entry name" value="DNA_pol_phi"/>
    <property type="match status" value="2"/>
</dbReference>
<evidence type="ECO:0000256" key="1">
    <source>
        <dbReference type="ARBA" id="ARBA00004123"/>
    </source>
</evidence>
<proteinExistence type="inferred from homology"/>
<feature type="region of interest" description="Disordered" evidence="4">
    <location>
        <begin position="756"/>
        <end position="814"/>
    </location>
</feature>
<feature type="compositionally biased region" description="Basic and acidic residues" evidence="4">
    <location>
        <begin position="1269"/>
        <end position="1284"/>
    </location>
</feature>
<feature type="compositionally biased region" description="Acidic residues" evidence="4">
    <location>
        <begin position="776"/>
        <end position="811"/>
    </location>
</feature>
<dbReference type="GO" id="GO:0003723">
    <property type="term" value="F:RNA binding"/>
    <property type="evidence" value="ECO:0007669"/>
    <property type="project" value="TreeGrafter"/>
</dbReference>
<reference evidence="5" key="1">
    <citation type="journal article" date="2004" name="Nature">
        <title>Genome duplication in the teleost fish Tetraodon nigroviridis reveals the early vertebrate proto-karyotype.</title>
        <authorList>
            <person name="Jaillon O."/>
            <person name="Aury J.-M."/>
            <person name="Brunet F."/>
            <person name="Petit J.-L."/>
            <person name="Stange-Thomann N."/>
            <person name="Mauceli E."/>
            <person name="Bouneau L."/>
            <person name="Fischer C."/>
            <person name="Ozouf-Costaz C."/>
            <person name="Bernot A."/>
            <person name="Nicaud S."/>
            <person name="Jaffe D."/>
            <person name="Fisher S."/>
            <person name="Lutfalla G."/>
            <person name="Dossat C."/>
            <person name="Segurens B."/>
            <person name="Dasilva C."/>
            <person name="Salanoubat M."/>
            <person name="Levy M."/>
            <person name="Boudet N."/>
            <person name="Castellano S."/>
            <person name="Anthouard V."/>
            <person name="Jubin C."/>
            <person name="Castelli V."/>
            <person name="Katinka M."/>
            <person name="Vacherie B."/>
            <person name="Biemont C."/>
            <person name="Skalli Z."/>
            <person name="Cattolico L."/>
            <person name="Poulain J."/>
            <person name="De Berardinis V."/>
            <person name="Cruaud C."/>
            <person name="Duprat S."/>
            <person name="Brottier P."/>
            <person name="Coutanceau J.-P."/>
            <person name="Gouzy J."/>
            <person name="Parra G."/>
            <person name="Lardier G."/>
            <person name="Chapple C."/>
            <person name="McKernan K.J."/>
            <person name="McEwan P."/>
            <person name="Bosak S."/>
            <person name="Kellis M."/>
            <person name="Volff J.-N."/>
            <person name="Guigo R."/>
            <person name="Zody M.C."/>
            <person name="Mesirov J."/>
            <person name="Lindblad-Toh K."/>
            <person name="Birren B."/>
            <person name="Nusbaum C."/>
            <person name="Kahn D."/>
            <person name="Robinson-Rechavi M."/>
            <person name="Laudet V."/>
            <person name="Schachter V."/>
            <person name="Quetier F."/>
            <person name="Saurin W."/>
            <person name="Scarpelli C."/>
            <person name="Wincker P."/>
            <person name="Lander E.S."/>
            <person name="Weissenbach J."/>
            <person name="Roest Crollius H."/>
        </authorList>
    </citation>
    <scope>NUCLEOTIDE SEQUENCE [LARGE SCALE GENOMIC DNA]</scope>
</reference>
<feature type="non-terminal residue" evidence="5">
    <location>
        <position position="1"/>
    </location>
</feature>
<feature type="region of interest" description="Disordered" evidence="4">
    <location>
        <begin position="955"/>
        <end position="1031"/>
    </location>
</feature>
<feature type="compositionally biased region" description="Basic and acidic residues" evidence="4">
    <location>
        <begin position="1305"/>
        <end position="1325"/>
    </location>
</feature>
<keyword evidence="3" id="KW-0539">Nucleus</keyword>
<comment type="similarity">
    <text evidence="2">Belongs to the MYBBP1A family.</text>
</comment>
<dbReference type="GO" id="GO:0043565">
    <property type="term" value="F:sequence-specific DNA binding"/>
    <property type="evidence" value="ECO:0007669"/>
    <property type="project" value="TreeGrafter"/>
</dbReference>
<name>Q4SPW2_TETNG</name>
<sequence>AGPPRPAGIPQQNRVFLDFFWDLAKPEQEVRLKAIEDLIQYLKTNNKANELEYTFKRLVDGLAHTREAARPGFSLALGQVLNAFEDVTLRSVLSRIKDKHDLQTVKKNLIRNALFGNYFGVLALQQSGRLSKEPQVLLGCVQLLQNLSQHRQHLRDLPSKTMMDILNEISEEVFEEVLLSALQADLAAAFRTPEQLQLLLVALQRFPHTLKPKKLKKLLGSSTIINADNTPKYRHRRASFLLPPPSDTPRPPQVDRAVEDGCPVFQEGPRASGGGPGPPEALLKGRQLPALLEQHNRQRHVGGEAGSLLLPELPSAGQRPASPVSAPAEGGAVRGGHAAVRHARGVCAGQSSSPRPSNTSSVPTVPAAGTCCYSSDYSQIPTFFSVSQKPDRFKLAPEMDAYVSDFLQGCQDPDKQLAVVVGFSSLTNQGYPVVPSAWRVVQHLQPDALRQYVAWLKKMFLQPQEDQLLDFSTHKQQDNQDGPEPWVWENSIFRLRKWLATRLSSIIDSNQAKRQEDLIMDVARFVFFHAFFTSKKRPSDVPEADAELSVPLDDRTRGVLVNSFFGLLLSMHHLPPAEGAPGGSRRVLGVTADGTMWIYHLVQYAQALLEQPKHVQCCRPLGPEQQQAWDSVLESVASLRKKAKKASTAENTAFQQLFLLVGLHLFKAPEELLDIVKDLQSCVDKAQEKKAKKKKKQTEEEEPEWVEVMVDILLSLLSRPSRHIRQVCRTVFASICADVTPAALAAILDVLDPEQDDEESSAVVVTDDNGTLGKGEEDEEMEEEEDEEEDEDEDDEALEDDDEEELEEEPVDQNFRLELMKVLQQRNALVGVKSPHKFRPGFESRRVRCGWSLSLSLFQATEGDGSSDEDLDDEAMMQLDKSLAAVFLEQKKKTQAKKDEKTKIQKERTLVRDFKIKVCVCVCVCVCVWGLDADLLALLTRLDCAEGAGPGGGVCGPAGRQSSGAEPAGAAPQRHPERDELRQPPAGAGLPAPRRRHLQEPAVQVQGLLQDRRGPTGGAARPAGQTDAQSPEAARLLRLPLLLQCLSVCGESAERSAACWEPGGSASQRVEDPGQLGCGSGHRRLQRGPELLHGPAEKPPDHADVHRPVQQVPGSVREPVGCSRAAHPIWGQSPSAGPSVCAGVAGDAEQRGAAAAGRHAVDGSVRQGRGPAGRGSSAGRAGRQQAGEGEGGENAGAVSVPGQACPPAEALRGPGAPPDGPADPPQCRRLWQDGQAGGHLLGCDETLWSPEAQSGEDQTQQGGRAAAARPEEEKGVPARNKEAPEAPEAASGAGGRTADLGGRAGSREGTSRHEKGQGKKAEASGRRGQRRPAGLSQEEEAAGAEEPHGEPRQEEKETQTEERERSRRVTWTPPFPRGSFCTSSEFIPPFQEQINLLNVLPHVSLCLDSWESVCLIPPEARSCADRSDQEVRAGEPVPF</sequence>
<accession>Q4SPW2</accession>
<feature type="compositionally biased region" description="Basic and acidic residues" evidence="4">
    <location>
        <begin position="1095"/>
        <end position="1107"/>
    </location>
</feature>
<dbReference type="GO" id="GO:0003714">
    <property type="term" value="F:transcription corepressor activity"/>
    <property type="evidence" value="ECO:0007669"/>
    <property type="project" value="TreeGrafter"/>
</dbReference>
<protein>
    <submittedName>
        <fullName evidence="5">Chromosome 7 SCAF14536, whole genome shotgun sequence</fullName>
    </submittedName>
</protein>
<dbReference type="PANTHER" id="PTHR13213">
    <property type="entry name" value="MYB-BINDING PROTEIN 1A FAMILY MEMBER"/>
    <property type="match status" value="1"/>
</dbReference>
<feature type="compositionally biased region" description="Basic and acidic residues" evidence="4">
    <location>
        <begin position="1345"/>
        <end position="1367"/>
    </location>
</feature>
<feature type="compositionally biased region" description="Low complexity" evidence="4">
    <location>
        <begin position="1152"/>
        <end position="1187"/>
    </location>
</feature>
<dbReference type="SUPFAM" id="SSF48371">
    <property type="entry name" value="ARM repeat"/>
    <property type="match status" value="1"/>
</dbReference>
<feature type="compositionally biased region" description="Pro residues" evidence="4">
    <location>
        <begin position="1215"/>
        <end position="1224"/>
    </location>
</feature>
<dbReference type="GO" id="GO:0005730">
    <property type="term" value="C:nucleolus"/>
    <property type="evidence" value="ECO:0007669"/>
    <property type="project" value="InterPro"/>
</dbReference>
<gene>
    <name evidence="5" type="ORF">GSTENG00014645001</name>
</gene>
<evidence type="ECO:0000256" key="2">
    <source>
        <dbReference type="ARBA" id="ARBA00006809"/>
    </source>
</evidence>
<dbReference type="KEGG" id="tng:GSTEN00014645G001"/>
<dbReference type="PANTHER" id="PTHR13213:SF2">
    <property type="entry name" value="MYB-BINDING PROTEIN 1A"/>
    <property type="match status" value="1"/>
</dbReference>
<dbReference type="InterPro" id="IPR016024">
    <property type="entry name" value="ARM-type_fold"/>
</dbReference>
<feature type="region of interest" description="Disordered" evidence="4">
    <location>
        <begin position="1063"/>
        <end position="1107"/>
    </location>
</feature>
<feature type="compositionally biased region" description="Low complexity" evidence="4">
    <location>
        <begin position="983"/>
        <end position="992"/>
    </location>
</feature>